<accession>A0A8E2J9L0</accession>
<sequence>MQSKSSPSNSTQSTTLINQCSIAQLSSIHVPRLVGPTLDSIGPFYLILNGTVGGSTGFFGISVGDKPCKQSPAQALRRHQRRLANGIFDAESRMISPLGVEEIAGVSPSRA</sequence>
<protein>
    <submittedName>
        <fullName evidence="1">Uncharacterized protein</fullName>
    </submittedName>
</protein>
<dbReference type="EMBL" id="KV745462">
    <property type="protein sequence ID" value="OCK74519.1"/>
    <property type="molecule type" value="Genomic_DNA"/>
</dbReference>
<proteinExistence type="predicted"/>
<dbReference type="AlphaFoldDB" id="A0A8E2J9L0"/>
<evidence type="ECO:0000313" key="2">
    <source>
        <dbReference type="Proteomes" id="UP000250266"/>
    </source>
</evidence>
<gene>
    <name evidence="1" type="ORF">K432DRAFT_386763</name>
</gene>
<reference evidence="1 2" key="1">
    <citation type="journal article" date="2016" name="Nat. Commun.">
        <title>Ectomycorrhizal ecology is imprinted in the genome of the dominant symbiotic fungus Cenococcum geophilum.</title>
        <authorList>
            <consortium name="DOE Joint Genome Institute"/>
            <person name="Peter M."/>
            <person name="Kohler A."/>
            <person name="Ohm R.A."/>
            <person name="Kuo A."/>
            <person name="Krutzmann J."/>
            <person name="Morin E."/>
            <person name="Arend M."/>
            <person name="Barry K.W."/>
            <person name="Binder M."/>
            <person name="Choi C."/>
            <person name="Clum A."/>
            <person name="Copeland A."/>
            <person name="Grisel N."/>
            <person name="Haridas S."/>
            <person name="Kipfer T."/>
            <person name="LaButti K."/>
            <person name="Lindquist E."/>
            <person name="Lipzen A."/>
            <person name="Maire R."/>
            <person name="Meier B."/>
            <person name="Mihaltcheva S."/>
            <person name="Molinier V."/>
            <person name="Murat C."/>
            <person name="Poggeler S."/>
            <person name="Quandt C.A."/>
            <person name="Sperisen C."/>
            <person name="Tritt A."/>
            <person name="Tisserant E."/>
            <person name="Crous P.W."/>
            <person name="Henrissat B."/>
            <person name="Nehls U."/>
            <person name="Egli S."/>
            <person name="Spatafora J.W."/>
            <person name="Grigoriev I.V."/>
            <person name="Martin F.M."/>
        </authorList>
    </citation>
    <scope>NUCLEOTIDE SEQUENCE [LARGE SCALE GENOMIC DNA]</scope>
    <source>
        <strain evidence="1 2">CBS 459.81</strain>
    </source>
</reference>
<name>A0A8E2J9L0_9PEZI</name>
<organism evidence="1 2">
    <name type="scientific">Lepidopterella palustris CBS 459.81</name>
    <dbReference type="NCBI Taxonomy" id="1314670"/>
    <lineage>
        <taxon>Eukaryota</taxon>
        <taxon>Fungi</taxon>
        <taxon>Dikarya</taxon>
        <taxon>Ascomycota</taxon>
        <taxon>Pezizomycotina</taxon>
        <taxon>Dothideomycetes</taxon>
        <taxon>Pleosporomycetidae</taxon>
        <taxon>Mytilinidiales</taxon>
        <taxon>Argynnaceae</taxon>
        <taxon>Lepidopterella</taxon>
    </lineage>
</organism>
<dbReference type="Proteomes" id="UP000250266">
    <property type="component" value="Unassembled WGS sequence"/>
</dbReference>
<evidence type="ECO:0000313" key="1">
    <source>
        <dbReference type="EMBL" id="OCK74519.1"/>
    </source>
</evidence>
<keyword evidence="2" id="KW-1185">Reference proteome</keyword>